<dbReference type="Gene3D" id="3.30.420.10">
    <property type="entry name" value="Ribonuclease H-like superfamily/Ribonuclease H"/>
    <property type="match status" value="1"/>
</dbReference>
<dbReference type="GO" id="GO:0003676">
    <property type="term" value="F:nucleic acid binding"/>
    <property type="evidence" value="ECO:0007669"/>
    <property type="project" value="InterPro"/>
</dbReference>
<gene>
    <name evidence="1" type="ORF">SEA_MILDRED21_187</name>
</gene>
<evidence type="ECO:0000313" key="2">
    <source>
        <dbReference type="Proteomes" id="UP000223009"/>
    </source>
</evidence>
<proteinExistence type="predicted"/>
<name>A0A222YUA2_9CAUD</name>
<dbReference type="InterPro" id="IPR036397">
    <property type="entry name" value="RNaseH_sf"/>
</dbReference>
<evidence type="ECO:0000313" key="1">
    <source>
        <dbReference type="EMBL" id="ASR75552.1"/>
    </source>
</evidence>
<accession>A0A222YUA2</accession>
<dbReference type="Proteomes" id="UP000223009">
    <property type="component" value="Segment"/>
</dbReference>
<keyword evidence="2" id="KW-1185">Reference proteome</keyword>
<sequence length="185" mass="21762">MKTFYDTEFLETGPDEPVRFISLGAVREDGEELYLITNNLYVLQRANENEWMRENVIRHLPVKQADAGGLAWDTQHADYHRVLPNEVIAGLWRDFVIDYTPEYEFDKPELWAYYGAYDHVVVSQLFGRMIDLPDGMPMYTMDIKQRWAREGKPVLPEQEANAHKAIDDARWNKVAYEYLDELREA</sequence>
<protein>
    <submittedName>
        <fullName evidence="1">DnaE-like DNA polymerase III (Alpha)</fullName>
    </submittedName>
</protein>
<dbReference type="OrthoDB" id="10442at10239"/>
<reference evidence="1 2" key="1">
    <citation type="submission" date="2017-05" db="EMBL/GenBank/DDBJ databases">
        <authorList>
            <person name="Chapman J."/>
            <person name="Chang C."/>
            <person name="Suresh T."/>
            <person name="Shishido T.C."/>
            <person name="Bindert I."/>
            <person name="Shaffer C.D."/>
            <person name="Weston-Hafer K.A."/>
            <person name="Russell D.A."/>
            <person name="Pope W.H."/>
            <person name="Jacobs-Sera D."/>
            <person name="Hendrix R.W."/>
            <person name="Hatfull G.F."/>
        </authorList>
    </citation>
    <scope>NUCLEOTIDE SEQUENCE [LARGE SCALE GENOMIC DNA]</scope>
</reference>
<dbReference type="EMBL" id="MF155946">
    <property type="protein sequence ID" value="ASR75552.1"/>
    <property type="molecule type" value="Genomic_DNA"/>
</dbReference>
<organism evidence="1 2">
    <name type="scientific">Streptomyces phage Mildred21</name>
    <dbReference type="NCBI Taxonomy" id="2023959"/>
    <lineage>
        <taxon>Viruses</taxon>
        <taxon>Duplodnaviria</taxon>
        <taxon>Heunggongvirae</taxon>
        <taxon>Uroviricota</taxon>
        <taxon>Caudoviricetes</taxon>
        <taxon>Stanwilliamsviridae</taxon>
        <taxon>Boydwoodruffvirinae</taxon>
        <taxon>Samistivirus</taxon>
        <taxon>Samistivirus mildred21</taxon>
    </lineage>
</organism>